<evidence type="ECO:0000256" key="3">
    <source>
        <dbReference type="ARBA" id="ARBA00023163"/>
    </source>
</evidence>
<dbReference type="InterPro" id="IPR037923">
    <property type="entry name" value="HTH-like"/>
</dbReference>
<evidence type="ECO:0000313" key="5">
    <source>
        <dbReference type="EMBL" id="PYF72959.1"/>
    </source>
</evidence>
<dbReference type="Gene3D" id="1.10.10.60">
    <property type="entry name" value="Homeodomain-like"/>
    <property type="match status" value="2"/>
</dbReference>
<sequence length="281" mass="33109">MKVEFEIVKPDEHSSFRFLYQNKNTCEFVWQYHYHPEYELVCVLYGDGTRHVGNHLSMYQNGDLVLIGSNMPHSGFGLNATDPHEEIVVQIRPEVMKQWISDFPEMKEVALLMERSRHGIKFEGKTKKEVTKMLIGLKNVSAFEKHLGMLKVLHKLGGSEEYVMLNEQPILGELIRKHRSRLQKIFTYVENYYQEDIDIQKVADIANISVPSFCNYFKKMTHITYTEFVNRYRIQKACMLLQQDKTISEVCFECGFNNVTYFNKIFKRIVHKTPSDFRVDK</sequence>
<dbReference type="PRINTS" id="PR00032">
    <property type="entry name" value="HTHARAC"/>
</dbReference>
<dbReference type="GO" id="GO:0043565">
    <property type="term" value="F:sequence-specific DNA binding"/>
    <property type="evidence" value="ECO:0007669"/>
    <property type="project" value="InterPro"/>
</dbReference>
<comment type="caution">
    <text evidence="5">The sequence shown here is derived from an EMBL/GenBank/DDBJ whole genome shotgun (WGS) entry which is preliminary data.</text>
</comment>
<dbReference type="InterPro" id="IPR009057">
    <property type="entry name" value="Homeodomain-like_sf"/>
</dbReference>
<dbReference type="Gene3D" id="2.60.120.10">
    <property type="entry name" value="Jelly Rolls"/>
    <property type="match status" value="1"/>
</dbReference>
<proteinExistence type="predicted"/>
<keyword evidence="6" id="KW-1185">Reference proteome</keyword>
<reference evidence="5 6" key="1">
    <citation type="submission" date="2018-06" db="EMBL/GenBank/DDBJ databases">
        <title>Genomic Encyclopedia of Archaeal and Bacterial Type Strains, Phase II (KMG-II): from individual species to whole genera.</title>
        <authorList>
            <person name="Goeker M."/>
        </authorList>
    </citation>
    <scope>NUCLEOTIDE SEQUENCE [LARGE SCALE GENOMIC DNA]</scope>
    <source>
        <strain evidence="5 6">DSM 27372</strain>
    </source>
</reference>
<dbReference type="RefSeq" id="WP_110832881.1">
    <property type="nucleotide sequence ID" value="NZ_QKLU01000005.1"/>
</dbReference>
<dbReference type="EMBL" id="QKLU01000005">
    <property type="protein sequence ID" value="PYF72959.1"/>
    <property type="molecule type" value="Genomic_DNA"/>
</dbReference>
<keyword evidence="2 5" id="KW-0238">DNA-binding</keyword>
<dbReference type="OrthoDB" id="9787988at2"/>
<gene>
    <name evidence="5" type="ORF">B0O44_105334</name>
</gene>
<dbReference type="SMART" id="SM00342">
    <property type="entry name" value="HTH_ARAC"/>
    <property type="match status" value="1"/>
</dbReference>
<protein>
    <submittedName>
        <fullName evidence="5">AraC-like DNA-binding protein</fullName>
    </submittedName>
</protein>
<organism evidence="5 6">
    <name type="scientific">Pedobacter nutrimenti</name>
    <dbReference type="NCBI Taxonomy" id="1241337"/>
    <lineage>
        <taxon>Bacteria</taxon>
        <taxon>Pseudomonadati</taxon>
        <taxon>Bacteroidota</taxon>
        <taxon>Sphingobacteriia</taxon>
        <taxon>Sphingobacteriales</taxon>
        <taxon>Sphingobacteriaceae</taxon>
        <taxon>Pedobacter</taxon>
    </lineage>
</organism>
<evidence type="ECO:0000259" key="4">
    <source>
        <dbReference type="PROSITE" id="PS01124"/>
    </source>
</evidence>
<dbReference type="GO" id="GO:0003700">
    <property type="term" value="F:DNA-binding transcription factor activity"/>
    <property type="evidence" value="ECO:0007669"/>
    <property type="project" value="InterPro"/>
</dbReference>
<keyword evidence="1" id="KW-0805">Transcription regulation</keyword>
<dbReference type="PANTHER" id="PTHR43280">
    <property type="entry name" value="ARAC-FAMILY TRANSCRIPTIONAL REGULATOR"/>
    <property type="match status" value="1"/>
</dbReference>
<dbReference type="SUPFAM" id="SSF51215">
    <property type="entry name" value="Regulatory protein AraC"/>
    <property type="match status" value="1"/>
</dbReference>
<dbReference type="InterPro" id="IPR018060">
    <property type="entry name" value="HTH_AraC"/>
</dbReference>
<dbReference type="SUPFAM" id="SSF46689">
    <property type="entry name" value="Homeodomain-like"/>
    <property type="match status" value="2"/>
</dbReference>
<dbReference type="PROSITE" id="PS01124">
    <property type="entry name" value="HTH_ARAC_FAMILY_2"/>
    <property type="match status" value="1"/>
</dbReference>
<dbReference type="Pfam" id="PF02311">
    <property type="entry name" value="AraC_binding"/>
    <property type="match status" value="1"/>
</dbReference>
<feature type="domain" description="HTH araC/xylS-type" evidence="4">
    <location>
        <begin position="183"/>
        <end position="280"/>
    </location>
</feature>
<dbReference type="AlphaFoldDB" id="A0A318UE78"/>
<dbReference type="InterPro" id="IPR014710">
    <property type="entry name" value="RmlC-like_jellyroll"/>
</dbReference>
<dbReference type="InterPro" id="IPR003313">
    <property type="entry name" value="AraC-bd"/>
</dbReference>
<dbReference type="Proteomes" id="UP000248198">
    <property type="component" value="Unassembled WGS sequence"/>
</dbReference>
<dbReference type="InterPro" id="IPR020449">
    <property type="entry name" value="Tscrpt_reg_AraC-type_HTH"/>
</dbReference>
<evidence type="ECO:0000256" key="1">
    <source>
        <dbReference type="ARBA" id="ARBA00023015"/>
    </source>
</evidence>
<keyword evidence="3" id="KW-0804">Transcription</keyword>
<evidence type="ECO:0000313" key="6">
    <source>
        <dbReference type="Proteomes" id="UP000248198"/>
    </source>
</evidence>
<evidence type="ECO:0000256" key="2">
    <source>
        <dbReference type="ARBA" id="ARBA00023125"/>
    </source>
</evidence>
<name>A0A318UE78_9SPHI</name>
<accession>A0A318UE78</accession>
<dbReference type="Pfam" id="PF12833">
    <property type="entry name" value="HTH_18"/>
    <property type="match status" value="1"/>
</dbReference>
<dbReference type="PANTHER" id="PTHR43280:SF27">
    <property type="entry name" value="TRANSCRIPTIONAL REGULATOR MTLR"/>
    <property type="match status" value="1"/>
</dbReference>